<keyword evidence="7" id="KW-0175">Coiled coil</keyword>
<dbReference type="EMBL" id="MU864358">
    <property type="protein sequence ID" value="KAK4191580.1"/>
    <property type="molecule type" value="Genomic_DNA"/>
</dbReference>
<feature type="coiled-coil region" evidence="7">
    <location>
        <begin position="144"/>
        <end position="217"/>
    </location>
</feature>
<accession>A0AAN6X0E2</accession>
<keyword evidence="4" id="KW-0747">Spliceosome</keyword>
<dbReference type="PANTHER" id="PTHR13296">
    <property type="entry name" value="BCAS2 PROTEIN"/>
    <property type="match status" value="1"/>
</dbReference>
<evidence type="ECO:0000256" key="8">
    <source>
        <dbReference type="SAM" id="MobiDB-lite"/>
    </source>
</evidence>
<evidence type="ECO:0000256" key="7">
    <source>
        <dbReference type="SAM" id="Coils"/>
    </source>
</evidence>
<organism evidence="9 10">
    <name type="scientific">Podospora australis</name>
    <dbReference type="NCBI Taxonomy" id="1536484"/>
    <lineage>
        <taxon>Eukaryota</taxon>
        <taxon>Fungi</taxon>
        <taxon>Dikarya</taxon>
        <taxon>Ascomycota</taxon>
        <taxon>Pezizomycotina</taxon>
        <taxon>Sordariomycetes</taxon>
        <taxon>Sordariomycetidae</taxon>
        <taxon>Sordariales</taxon>
        <taxon>Podosporaceae</taxon>
        <taxon>Podospora</taxon>
    </lineage>
</organism>
<reference evidence="9" key="1">
    <citation type="journal article" date="2023" name="Mol. Phylogenet. Evol.">
        <title>Genome-scale phylogeny and comparative genomics of the fungal order Sordariales.</title>
        <authorList>
            <person name="Hensen N."/>
            <person name="Bonometti L."/>
            <person name="Westerberg I."/>
            <person name="Brannstrom I.O."/>
            <person name="Guillou S."/>
            <person name="Cros-Aarteil S."/>
            <person name="Calhoun S."/>
            <person name="Haridas S."/>
            <person name="Kuo A."/>
            <person name="Mondo S."/>
            <person name="Pangilinan J."/>
            <person name="Riley R."/>
            <person name="LaButti K."/>
            <person name="Andreopoulos B."/>
            <person name="Lipzen A."/>
            <person name="Chen C."/>
            <person name="Yan M."/>
            <person name="Daum C."/>
            <person name="Ng V."/>
            <person name="Clum A."/>
            <person name="Steindorff A."/>
            <person name="Ohm R.A."/>
            <person name="Martin F."/>
            <person name="Silar P."/>
            <person name="Natvig D.O."/>
            <person name="Lalanne C."/>
            <person name="Gautier V."/>
            <person name="Ament-Velasquez S.L."/>
            <person name="Kruys A."/>
            <person name="Hutchinson M.I."/>
            <person name="Powell A.J."/>
            <person name="Barry K."/>
            <person name="Miller A.N."/>
            <person name="Grigoriev I.V."/>
            <person name="Debuchy R."/>
            <person name="Gladieux P."/>
            <person name="Hiltunen Thoren M."/>
            <person name="Johannesson H."/>
        </authorList>
    </citation>
    <scope>NUCLEOTIDE SEQUENCE</scope>
    <source>
        <strain evidence="9">PSN309</strain>
    </source>
</reference>
<dbReference type="AlphaFoldDB" id="A0AAN6X0E2"/>
<comment type="caution">
    <text evidence="9">The sequence shown here is derived from an EMBL/GenBank/DDBJ whole genome shotgun (WGS) entry which is preliminary data.</text>
</comment>
<proteinExistence type="inferred from homology"/>
<evidence type="ECO:0000313" key="9">
    <source>
        <dbReference type="EMBL" id="KAK4191580.1"/>
    </source>
</evidence>
<feature type="region of interest" description="Disordered" evidence="8">
    <location>
        <begin position="66"/>
        <end position="85"/>
    </location>
</feature>
<evidence type="ECO:0000256" key="4">
    <source>
        <dbReference type="ARBA" id="ARBA00022728"/>
    </source>
</evidence>
<comment type="similarity">
    <text evidence="2">Belongs to the SPF27 family.</text>
</comment>
<feature type="compositionally biased region" description="Pro residues" evidence="8">
    <location>
        <begin position="46"/>
        <end position="55"/>
    </location>
</feature>
<dbReference type="GO" id="GO:0008380">
    <property type="term" value="P:RNA splicing"/>
    <property type="evidence" value="ECO:0007669"/>
    <property type="project" value="UniProtKB-KW"/>
</dbReference>
<dbReference type="GO" id="GO:0071011">
    <property type="term" value="C:precatalytic spliceosome"/>
    <property type="evidence" value="ECO:0007669"/>
    <property type="project" value="TreeGrafter"/>
</dbReference>
<evidence type="ECO:0000256" key="6">
    <source>
        <dbReference type="ARBA" id="ARBA00023242"/>
    </source>
</evidence>
<evidence type="ECO:0000256" key="3">
    <source>
        <dbReference type="ARBA" id="ARBA00022664"/>
    </source>
</evidence>
<sequence>MPSITTIHESLPYIDPPPSPRSLALAAQLISTERSLIPDDPNHALLPPPPSPSPFLTPLLQEEFNRLSTSLSPSSSSSAPAQPPKLNALDLERYNDLPSPTSSSPHALQDALQKAYISHSYVASRRANLALLDSYGKNAWLVGNYHLESELKSLEKELAATKREIDLVTLQRKDAQDQAGPEMEELEKTWKNGVGRVLETEAAAEGLRREILEVRRQLAEAGQ</sequence>
<feature type="compositionally biased region" description="Low complexity" evidence="8">
    <location>
        <begin position="67"/>
        <end position="80"/>
    </location>
</feature>
<keyword evidence="3" id="KW-0507">mRNA processing</keyword>
<dbReference type="GO" id="GO:0071013">
    <property type="term" value="C:catalytic step 2 spliceosome"/>
    <property type="evidence" value="ECO:0007669"/>
    <property type="project" value="TreeGrafter"/>
</dbReference>
<comment type="subcellular location">
    <subcellularLocation>
        <location evidence="1">Nucleus</location>
    </subcellularLocation>
</comment>
<name>A0AAN6X0E2_9PEZI</name>
<dbReference type="InterPro" id="IPR008409">
    <property type="entry name" value="SPF27"/>
</dbReference>
<evidence type="ECO:0000256" key="2">
    <source>
        <dbReference type="ARBA" id="ARBA00010788"/>
    </source>
</evidence>
<reference evidence="9" key="2">
    <citation type="submission" date="2023-05" db="EMBL/GenBank/DDBJ databases">
        <authorList>
            <consortium name="Lawrence Berkeley National Laboratory"/>
            <person name="Steindorff A."/>
            <person name="Hensen N."/>
            <person name="Bonometti L."/>
            <person name="Westerberg I."/>
            <person name="Brannstrom I.O."/>
            <person name="Guillou S."/>
            <person name="Cros-Aarteil S."/>
            <person name="Calhoun S."/>
            <person name="Haridas S."/>
            <person name="Kuo A."/>
            <person name="Mondo S."/>
            <person name="Pangilinan J."/>
            <person name="Riley R."/>
            <person name="Labutti K."/>
            <person name="Andreopoulos B."/>
            <person name="Lipzen A."/>
            <person name="Chen C."/>
            <person name="Yanf M."/>
            <person name="Daum C."/>
            <person name="Ng V."/>
            <person name="Clum A."/>
            <person name="Ohm R."/>
            <person name="Martin F."/>
            <person name="Silar P."/>
            <person name="Natvig D."/>
            <person name="Lalanne C."/>
            <person name="Gautier V."/>
            <person name="Ament-Velasquez S.L."/>
            <person name="Kruys A."/>
            <person name="Hutchinson M.I."/>
            <person name="Powell A.J."/>
            <person name="Barry K."/>
            <person name="Miller A.N."/>
            <person name="Grigoriev I.V."/>
            <person name="Debuchy R."/>
            <person name="Gladieux P."/>
            <person name="Thoren M.H."/>
            <person name="Johannesson H."/>
        </authorList>
    </citation>
    <scope>NUCLEOTIDE SEQUENCE</scope>
    <source>
        <strain evidence="9">PSN309</strain>
    </source>
</reference>
<feature type="region of interest" description="Disordered" evidence="8">
    <location>
        <begin position="36"/>
        <end position="59"/>
    </location>
</feature>
<dbReference type="Proteomes" id="UP001302126">
    <property type="component" value="Unassembled WGS sequence"/>
</dbReference>
<keyword evidence="6" id="KW-0539">Nucleus</keyword>
<keyword evidence="10" id="KW-1185">Reference proteome</keyword>
<dbReference type="Pfam" id="PF05700">
    <property type="entry name" value="BCAS2"/>
    <property type="match status" value="1"/>
</dbReference>
<dbReference type="GO" id="GO:0000974">
    <property type="term" value="C:Prp19 complex"/>
    <property type="evidence" value="ECO:0007669"/>
    <property type="project" value="TreeGrafter"/>
</dbReference>
<evidence type="ECO:0000256" key="5">
    <source>
        <dbReference type="ARBA" id="ARBA00023187"/>
    </source>
</evidence>
<evidence type="ECO:0000256" key="1">
    <source>
        <dbReference type="ARBA" id="ARBA00004123"/>
    </source>
</evidence>
<evidence type="ECO:0000313" key="10">
    <source>
        <dbReference type="Proteomes" id="UP001302126"/>
    </source>
</evidence>
<dbReference type="PANTHER" id="PTHR13296:SF0">
    <property type="entry name" value="PRE-MRNA-SPLICING FACTOR SPF27"/>
    <property type="match status" value="1"/>
</dbReference>
<keyword evidence="5" id="KW-0508">mRNA splicing</keyword>
<protein>
    <submittedName>
        <fullName evidence="9">Pre-mRNA-splicing factor SPF27</fullName>
    </submittedName>
</protein>
<gene>
    <name evidence="9" type="ORF">QBC35DRAFT_486495</name>
</gene>
<dbReference type="GO" id="GO:0006397">
    <property type="term" value="P:mRNA processing"/>
    <property type="evidence" value="ECO:0007669"/>
    <property type="project" value="UniProtKB-KW"/>
</dbReference>